<dbReference type="Proteomes" id="UP001156856">
    <property type="component" value="Unassembled WGS sequence"/>
</dbReference>
<gene>
    <name evidence="5" type="ORF">GCM10007888_24930</name>
    <name evidence="4" type="ORF">MOX02_53420</name>
</gene>
<evidence type="ECO:0000313" key="7">
    <source>
        <dbReference type="Proteomes" id="UP001156856"/>
    </source>
</evidence>
<dbReference type="PANTHER" id="PTHR46825">
    <property type="entry name" value="D-ALANYL-D-ALANINE-CARBOXYPEPTIDASE/ENDOPEPTIDASE AMPH"/>
    <property type="match status" value="1"/>
</dbReference>
<dbReference type="PANTHER" id="PTHR46825:SF15">
    <property type="entry name" value="BETA-LACTAMASE-RELATED DOMAIN-CONTAINING PROTEIN"/>
    <property type="match status" value="1"/>
</dbReference>
<reference evidence="5" key="4">
    <citation type="submission" date="2023-01" db="EMBL/GenBank/DDBJ databases">
        <title>Draft genome sequence of Methylobacterium oxalidis strain NBRC 107715.</title>
        <authorList>
            <person name="Sun Q."/>
            <person name="Mori K."/>
        </authorList>
    </citation>
    <scope>NUCLEOTIDE SEQUENCE</scope>
    <source>
        <strain evidence="5">NBRC 107715</strain>
    </source>
</reference>
<feature type="chain" id="PRO_5022066703" evidence="1">
    <location>
        <begin position="24"/>
        <end position="501"/>
    </location>
</feature>
<dbReference type="GO" id="GO:0016787">
    <property type="term" value="F:hydrolase activity"/>
    <property type="evidence" value="ECO:0007669"/>
    <property type="project" value="UniProtKB-KW"/>
</dbReference>
<dbReference type="EMBL" id="BJZU01000146">
    <property type="protein sequence ID" value="GEP07304.1"/>
    <property type="molecule type" value="Genomic_DNA"/>
</dbReference>
<reference evidence="7" key="2">
    <citation type="journal article" date="2019" name="Int. J. Syst. Evol. Microbiol.">
        <title>The Global Catalogue of Microorganisms (GCM) 10K type strain sequencing project: providing services to taxonomists for standard genome sequencing and annotation.</title>
        <authorList>
            <consortium name="The Broad Institute Genomics Platform"/>
            <consortium name="The Broad Institute Genome Sequencing Center for Infectious Disease"/>
            <person name="Wu L."/>
            <person name="Ma J."/>
        </authorList>
    </citation>
    <scope>NUCLEOTIDE SEQUENCE [LARGE SCALE GENOMIC DNA]</scope>
    <source>
        <strain evidence="7">NBRC 107715</strain>
    </source>
</reference>
<dbReference type="InterPro" id="IPR021860">
    <property type="entry name" value="Peptidase_S12_Pab87-rel_C"/>
</dbReference>
<keyword evidence="4" id="KW-0378">Hydrolase</keyword>
<feature type="signal peptide" evidence="1">
    <location>
        <begin position="1"/>
        <end position="23"/>
    </location>
</feature>
<accession>A0A512JBF3</accession>
<name>A0A512JBF3_9HYPH</name>
<evidence type="ECO:0000256" key="1">
    <source>
        <dbReference type="SAM" id="SignalP"/>
    </source>
</evidence>
<keyword evidence="7" id="KW-1185">Reference proteome</keyword>
<dbReference type="EMBL" id="BSPK01000034">
    <property type="protein sequence ID" value="GLS64112.1"/>
    <property type="molecule type" value="Genomic_DNA"/>
</dbReference>
<dbReference type="Pfam" id="PF00144">
    <property type="entry name" value="Beta-lactamase"/>
    <property type="match status" value="1"/>
</dbReference>
<dbReference type="SUPFAM" id="SSF56601">
    <property type="entry name" value="beta-lactamase/transpeptidase-like"/>
    <property type="match status" value="1"/>
</dbReference>
<evidence type="ECO:0000259" key="2">
    <source>
        <dbReference type="Pfam" id="PF00144"/>
    </source>
</evidence>
<evidence type="ECO:0000313" key="5">
    <source>
        <dbReference type="EMBL" id="GLS64112.1"/>
    </source>
</evidence>
<dbReference type="InterPro" id="IPR050491">
    <property type="entry name" value="AmpC-like"/>
</dbReference>
<organism evidence="4 6">
    <name type="scientific">Methylobacterium oxalidis</name>
    <dbReference type="NCBI Taxonomy" id="944322"/>
    <lineage>
        <taxon>Bacteria</taxon>
        <taxon>Pseudomonadati</taxon>
        <taxon>Pseudomonadota</taxon>
        <taxon>Alphaproteobacteria</taxon>
        <taxon>Hyphomicrobiales</taxon>
        <taxon>Methylobacteriaceae</taxon>
        <taxon>Methylobacterium</taxon>
    </lineage>
</organism>
<reference evidence="5" key="1">
    <citation type="journal article" date="2014" name="Int. J. Syst. Evol. Microbiol.">
        <title>Complete genome of a new Firmicutes species belonging to the dominant human colonic microbiota ('Ruminococcus bicirculans') reveals two chromosomes and a selective capacity to utilize plant glucans.</title>
        <authorList>
            <consortium name="NISC Comparative Sequencing Program"/>
            <person name="Wegmann U."/>
            <person name="Louis P."/>
            <person name="Goesmann A."/>
            <person name="Henrissat B."/>
            <person name="Duncan S.H."/>
            <person name="Flint H.J."/>
        </authorList>
    </citation>
    <scope>NUCLEOTIDE SEQUENCE</scope>
    <source>
        <strain evidence="5">NBRC 107715</strain>
    </source>
</reference>
<dbReference type="Pfam" id="PF11954">
    <property type="entry name" value="DUF3471"/>
    <property type="match status" value="1"/>
</dbReference>
<protein>
    <submittedName>
        <fullName evidence="4">Serine hydrolase</fullName>
    </submittedName>
</protein>
<dbReference type="Gene3D" id="3.40.710.10">
    <property type="entry name" value="DD-peptidase/beta-lactamase superfamily"/>
    <property type="match status" value="1"/>
</dbReference>
<feature type="domain" description="Beta-lactamase-related" evidence="2">
    <location>
        <begin position="36"/>
        <end position="365"/>
    </location>
</feature>
<keyword evidence="1" id="KW-0732">Signal</keyword>
<proteinExistence type="predicted"/>
<dbReference type="InterPro" id="IPR012338">
    <property type="entry name" value="Beta-lactam/transpept-like"/>
</dbReference>
<dbReference type="RefSeq" id="WP_170268000.1">
    <property type="nucleotide sequence ID" value="NZ_BJZU01000146.1"/>
</dbReference>
<feature type="domain" description="Peptidase S12 Pab87-related C-terminal" evidence="3">
    <location>
        <begin position="404"/>
        <end position="482"/>
    </location>
</feature>
<comment type="caution">
    <text evidence="4">The sequence shown here is derived from an EMBL/GenBank/DDBJ whole genome shotgun (WGS) entry which is preliminary data.</text>
</comment>
<sequence>MSRRSTLRLAALALCLAAGSARADDPLTRIVNGRSFDQFVQKTLADYAVPGAVVAVASADGTVLVKGYGVREAGKPEPVDGETRFQIASMSKFVAATAVGTLVDRDVVAWDRPVAAFAPQLELAVPYATRNATLRDFFAHRTGLPAYAGDLLPEFGLPPEELVRRARFLPFAHSFREKWAYSNYGIFLGQQVAAQAAGLSAPQLLAQAVLEPLGMARSGPVQATLFEDGNRAAAHDLDGSVMAYENVDAFSGAGAVVSTGGDIARWMRMLLAGGVFEGRQVLSADGLRALYGASMVEGPSGPLRDPNAVAGLGCDSYHFLNRRVVEKNGALNGVRTIVTLIPDLKIGIAIFANKQLTVFPEAVRAEFLEREIGASGRDLQAEIRSEQAAWINLLTIPKPPADAAPLAHPADAYAGDYESPLYGLLRVARRGEALAVTIGGRPAALAPWSGDTFLLTFPNPDIAPGLMTFAFPDGAARAARIEGSPVAGMMSVGYGSFSRVP</sequence>
<dbReference type="Gene3D" id="2.40.128.600">
    <property type="match status" value="1"/>
</dbReference>
<reference evidence="4 6" key="3">
    <citation type="submission" date="2019-07" db="EMBL/GenBank/DDBJ databases">
        <title>Whole genome shotgun sequence of Methylobacterium oxalidis NBRC 107715.</title>
        <authorList>
            <person name="Hosoyama A."/>
            <person name="Uohara A."/>
            <person name="Ohji S."/>
            <person name="Ichikawa N."/>
        </authorList>
    </citation>
    <scope>NUCLEOTIDE SEQUENCE [LARGE SCALE GENOMIC DNA]</scope>
    <source>
        <strain evidence="4 6">NBRC 107715</strain>
    </source>
</reference>
<evidence type="ECO:0000313" key="6">
    <source>
        <dbReference type="Proteomes" id="UP000321960"/>
    </source>
</evidence>
<evidence type="ECO:0000259" key="3">
    <source>
        <dbReference type="Pfam" id="PF11954"/>
    </source>
</evidence>
<dbReference type="AlphaFoldDB" id="A0A512JBF3"/>
<dbReference type="Proteomes" id="UP000321960">
    <property type="component" value="Unassembled WGS sequence"/>
</dbReference>
<evidence type="ECO:0000313" key="4">
    <source>
        <dbReference type="EMBL" id="GEP07304.1"/>
    </source>
</evidence>
<dbReference type="InterPro" id="IPR001466">
    <property type="entry name" value="Beta-lactam-related"/>
</dbReference>